<dbReference type="InterPro" id="IPR032675">
    <property type="entry name" value="LRR_dom_sf"/>
</dbReference>
<evidence type="ECO:0000313" key="2">
    <source>
        <dbReference type="Proteomes" id="UP000195967"/>
    </source>
</evidence>
<accession>A0A1Y5MYW3</accession>
<proteinExistence type="predicted"/>
<dbReference type="SUPFAM" id="SSF52047">
    <property type="entry name" value="RNI-like"/>
    <property type="match status" value="1"/>
</dbReference>
<organism evidence="1 2">
    <name type="scientific">Campylobacter concisus</name>
    <dbReference type="NCBI Taxonomy" id="199"/>
    <lineage>
        <taxon>Bacteria</taxon>
        <taxon>Pseudomonadati</taxon>
        <taxon>Campylobacterota</taxon>
        <taxon>Epsilonproteobacteria</taxon>
        <taxon>Campylobacterales</taxon>
        <taxon>Campylobacteraceae</taxon>
        <taxon>Campylobacter</taxon>
    </lineage>
</organism>
<sequence>MKQITMQEALDAVSARCCKGYRYENVALSDEMVRRICEVKGLVNMSFAATAIMDASLEYLARLPKLSYLSLENSEKISGEGFRYFARHAKLKHIDIQKSALPTRD</sequence>
<dbReference type="EMBL" id="NDYO01000012">
    <property type="protein sequence ID" value="OUT10812.1"/>
    <property type="molecule type" value="Genomic_DNA"/>
</dbReference>
<dbReference type="AlphaFoldDB" id="A0A1Y5MYW3"/>
<comment type="caution">
    <text evidence="1">The sequence shown here is derived from an EMBL/GenBank/DDBJ whole genome shotgun (WGS) entry which is preliminary data.</text>
</comment>
<reference evidence="1 2" key="1">
    <citation type="submission" date="2017-04" db="EMBL/GenBank/DDBJ databases">
        <title>Complete genome of Campylobacter concisus ATCC 33237T and draft genomes for an additional eight well characterized C. concisus strains.</title>
        <authorList>
            <person name="Cornelius A.J."/>
            <person name="Miller W.G."/>
            <person name="Lastovica A.J."/>
            <person name="On S.L."/>
            <person name="French N.P."/>
            <person name="Vandenberg O."/>
            <person name="Biggs P.J."/>
        </authorList>
    </citation>
    <scope>NUCLEOTIDE SEQUENCE [LARGE SCALE GENOMIC DNA]</scope>
    <source>
        <strain evidence="1 2">Lasto28.99</strain>
    </source>
</reference>
<evidence type="ECO:0000313" key="1">
    <source>
        <dbReference type="EMBL" id="OUT10812.1"/>
    </source>
</evidence>
<dbReference type="Gene3D" id="3.80.10.10">
    <property type="entry name" value="Ribonuclease Inhibitor"/>
    <property type="match status" value="1"/>
</dbReference>
<dbReference type="RefSeq" id="WP_087585206.1">
    <property type="nucleotide sequence ID" value="NZ_CABMKR010000012.1"/>
</dbReference>
<name>A0A1Y5MYW3_9BACT</name>
<dbReference type="Proteomes" id="UP000195967">
    <property type="component" value="Unassembled WGS sequence"/>
</dbReference>
<gene>
    <name evidence="1" type="ORF">B9N62_09000</name>
</gene>
<protein>
    <submittedName>
        <fullName evidence="1">Uncharacterized protein</fullName>
    </submittedName>
</protein>